<dbReference type="EMBL" id="BLLK01000023">
    <property type="protein sequence ID" value="GFH47778.1"/>
    <property type="molecule type" value="Genomic_DNA"/>
</dbReference>
<accession>A0AAD3H2K5</accession>
<feature type="signal peptide" evidence="2">
    <location>
        <begin position="1"/>
        <end position="25"/>
    </location>
</feature>
<keyword evidence="1" id="KW-0812">Transmembrane</keyword>
<reference evidence="3 4" key="1">
    <citation type="journal article" date="2021" name="Sci. Rep.">
        <title>The genome of the diatom Chaetoceros tenuissimus carries an ancient integrated fragment of an extant virus.</title>
        <authorList>
            <person name="Hongo Y."/>
            <person name="Kimura K."/>
            <person name="Takaki Y."/>
            <person name="Yoshida Y."/>
            <person name="Baba S."/>
            <person name="Kobayashi G."/>
            <person name="Nagasaki K."/>
            <person name="Hano T."/>
            <person name="Tomaru Y."/>
        </authorList>
    </citation>
    <scope>NUCLEOTIDE SEQUENCE [LARGE SCALE GENOMIC DNA]</scope>
    <source>
        <strain evidence="3 4">NIES-3715</strain>
    </source>
</reference>
<dbReference type="AlphaFoldDB" id="A0AAD3H2K5"/>
<keyword evidence="2" id="KW-0732">Signal</keyword>
<feature type="transmembrane region" description="Helical" evidence="1">
    <location>
        <begin position="218"/>
        <end position="236"/>
    </location>
</feature>
<organism evidence="3 4">
    <name type="scientific">Chaetoceros tenuissimus</name>
    <dbReference type="NCBI Taxonomy" id="426638"/>
    <lineage>
        <taxon>Eukaryota</taxon>
        <taxon>Sar</taxon>
        <taxon>Stramenopiles</taxon>
        <taxon>Ochrophyta</taxon>
        <taxon>Bacillariophyta</taxon>
        <taxon>Coscinodiscophyceae</taxon>
        <taxon>Chaetocerotophycidae</taxon>
        <taxon>Chaetocerotales</taxon>
        <taxon>Chaetocerotaceae</taxon>
        <taxon>Chaetoceros</taxon>
    </lineage>
</organism>
<proteinExistence type="predicted"/>
<dbReference type="Proteomes" id="UP001054902">
    <property type="component" value="Unassembled WGS sequence"/>
</dbReference>
<evidence type="ECO:0000313" key="3">
    <source>
        <dbReference type="EMBL" id="GFH47778.1"/>
    </source>
</evidence>
<keyword evidence="1" id="KW-0472">Membrane</keyword>
<keyword evidence="4" id="KW-1185">Reference proteome</keyword>
<sequence>MKFTGVYQLFFLFTIYSRLITQVYGESGCLDPSITVLCTCDEEECKDDLLKSCTWSCECDIGGCSMDECTDNCHCKGGNCHMPKCDGYATCTCEGGKDEFQTFYSISRLYLRFIFVVLGGNCTGPKFEGGGGGDGNDFPGVPCNDHCSCGYAGSCPQDLSTCKHDCSCGELGGCDMSQCTKHCHCHGGDCDMSCKGFAAFTCSCRGGGCTGFTNANRIVQIVVPIIIALSVLFCWWRKRKNRQMAETAYSPTQTQDQMFPVKQGA</sequence>
<evidence type="ECO:0000256" key="1">
    <source>
        <dbReference type="SAM" id="Phobius"/>
    </source>
</evidence>
<keyword evidence="1" id="KW-1133">Transmembrane helix</keyword>
<comment type="caution">
    <text evidence="3">The sequence shown here is derived from an EMBL/GenBank/DDBJ whole genome shotgun (WGS) entry which is preliminary data.</text>
</comment>
<feature type="chain" id="PRO_5041900836" description="EGF-like domain-containing protein" evidence="2">
    <location>
        <begin position="26"/>
        <end position="265"/>
    </location>
</feature>
<evidence type="ECO:0008006" key="5">
    <source>
        <dbReference type="Google" id="ProtNLM"/>
    </source>
</evidence>
<evidence type="ECO:0000313" key="4">
    <source>
        <dbReference type="Proteomes" id="UP001054902"/>
    </source>
</evidence>
<gene>
    <name evidence="3" type="ORF">CTEN210_04253</name>
</gene>
<protein>
    <recommendedName>
        <fullName evidence="5">EGF-like domain-containing protein</fullName>
    </recommendedName>
</protein>
<evidence type="ECO:0000256" key="2">
    <source>
        <dbReference type="SAM" id="SignalP"/>
    </source>
</evidence>
<name>A0AAD3H2K5_9STRA</name>